<comment type="caution">
    <text evidence="9">The sequence shown here is derived from an EMBL/GenBank/DDBJ whole genome shotgun (WGS) entry which is preliminary data.</text>
</comment>
<feature type="binding site" description="covalent" evidence="7">
    <location>
        <position position="146"/>
    </location>
    <ligand>
        <name>heme c</name>
        <dbReference type="ChEBI" id="CHEBI:61717"/>
    </ligand>
</feature>
<feature type="binding site" description="covalent" evidence="7">
    <location>
        <position position="149"/>
    </location>
    <ligand>
        <name>heme c</name>
        <dbReference type="ChEBI" id="CHEBI:61717"/>
    </ligand>
</feature>
<proteinExistence type="predicted"/>
<feature type="chain" id="PRO_5038124983" evidence="8">
    <location>
        <begin position="25"/>
        <end position="158"/>
    </location>
</feature>
<dbReference type="GO" id="GO:0009055">
    <property type="term" value="F:electron transfer activity"/>
    <property type="evidence" value="ECO:0007669"/>
    <property type="project" value="InterPro"/>
</dbReference>
<evidence type="ECO:0000256" key="3">
    <source>
        <dbReference type="ARBA" id="ARBA00022723"/>
    </source>
</evidence>
<evidence type="ECO:0000256" key="5">
    <source>
        <dbReference type="ARBA" id="ARBA00023004"/>
    </source>
</evidence>
<evidence type="ECO:0000313" key="9">
    <source>
        <dbReference type="EMBL" id="MBD3663157.1"/>
    </source>
</evidence>
<reference evidence="9" key="1">
    <citation type="submission" date="2020-08" db="EMBL/GenBank/DDBJ databases">
        <title>Sulfitobacter aestuariivivens sp. nov., isolated from a tidal flat.</title>
        <authorList>
            <person name="Park S."/>
            <person name="Yoon J.-H."/>
        </authorList>
    </citation>
    <scope>NUCLEOTIDE SEQUENCE</scope>
    <source>
        <strain evidence="9">TSTF-M16</strain>
    </source>
</reference>
<keyword evidence="5 6" id="KW-0408">Iron</keyword>
<evidence type="ECO:0000313" key="10">
    <source>
        <dbReference type="Proteomes" id="UP000635142"/>
    </source>
</evidence>
<gene>
    <name evidence="9" type="ORF">H9Q16_04415</name>
</gene>
<keyword evidence="8" id="KW-0732">Signal</keyword>
<keyword evidence="4" id="KW-0249">Electron transport</keyword>
<dbReference type="EMBL" id="JACTAG010000001">
    <property type="protein sequence ID" value="MBD3663157.1"/>
    <property type="molecule type" value="Genomic_DNA"/>
</dbReference>
<feature type="binding site" description="axial binding residue" evidence="6">
    <location>
        <position position="150"/>
    </location>
    <ligand>
        <name>heme c</name>
        <dbReference type="ChEBI" id="CHEBI:61717"/>
    </ligand>
    <ligandPart>
        <name>Fe</name>
        <dbReference type="ChEBI" id="CHEBI:18248"/>
    </ligandPart>
</feature>
<dbReference type="PIRSF" id="PIRSF000027">
    <property type="entry name" value="Cytc_c_prime"/>
    <property type="match status" value="1"/>
</dbReference>
<keyword evidence="2 7" id="KW-0349">Heme</keyword>
<dbReference type="GO" id="GO:0022900">
    <property type="term" value="P:electron transport chain"/>
    <property type="evidence" value="ECO:0007669"/>
    <property type="project" value="InterPro"/>
</dbReference>
<organism evidence="9 10">
    <name type="scientific">Sulfitobacter aestuariivivens</name>
    <dbReference type="NCBI Taxonomy" id="2766981"/>
    <lineage>
        <taxon>Bacteria</taxon>
        <taxon>Pseudomonadati</taxon>
        <taxon>Pseudomonadota</taxon>
        <taxon>Alphaproteobacteria</taxon>
        <taxon>Rhodobacterales</taxon>
        <taxon>Roseobacteraceae</taxon>
        <taxon>Sulfitobacter</taxon>
    </lineage>
</organism>
<dbReference type="GO" id="GO:0042597">
    <property type="term" value="C:periplasmic space"/>
    <property type="evidence" value="ECO:0007669"/>
    <property type="project" value="InterPro"/>
</dbReference>
<sequence>MSSLTKKSIGAGLAIAVAATATFAASHSASSSNKAVAARHAQMQMIGYHIGVLGGIAKGEMEYDSAMVDAAAKNMRELAKMERATLWIEGTEQGAVDGSRAKASIWQDSDGFAAKFLDLQNAADAMVGAGSAEEVGSRMGALGKSCKDCHESYRGPKN</sequence>
<dbReference type="GO" id="GO:0005506">
    <property type="term" value="F:iron ion binding"/>
    <property type="evidence" value="ECO:0007669"/>
    <property type="project" value="InterPro"/>
</dbReference>
<dbReference type="SUPFAM" id="SSF47175">
    <property type="entry name" value="Cytochromes"/>
    <property type="match status" value="1"/>
</dbReference>
<evidence type="ECO:0000256" key="4">
    <source>
        <dbReference type="ARBA" id="ARBA00022982"/>
    </source>
</evidence>
<dbReference type="Proteomes" id="UP000635142">
    <property type="component" value="Unassembled WGS sequence"/>
</dbReference>
<keyword evidence="10" id="KW-1185">Reference proteome</keyword>
<evidence type="ECO:0000256" key="6">
    <source>
        <dbReference type="PIRSR" id="PIRSR000027-1"/>
    </source>
</evidence>
<dbReference type="InterPro" id="IPR010980">
    <property type="entry name" value="Cyt_c/b562"/>
</dbReference>
<dbReference type="InterPro" id="IPR012127">
    <property type="entry name" value="Cyt_c_prime"/>
</dbReference>
<evidence type="ECO:0000256" key="2">
    <source>
        <dbReference type="ARBA" id="ARBA00022617"/>
    </source>
</evidence>
<comment type="PTM">
    <text evidence="7">Binds 1 heme group per subunit.</text>
</comment>
<dbReference type="Pfam" id="PF01322">
    <property type="entry name" value="Cytochrom_C_2"/>
    <property type="match status" value="1"/>
</dbReference>
<dbReference type="PROSITE" id="PS51009">
    <property type="entry name" value="CYTCII"/>
    <property type="match status" value="1"/>
</dbReference>
<dbReference type="RefSeq" id="WP_191074140.1">
    <property type="nucleotide sequence ID" value="NZ_JACTAG010000001.1"/>
</dbReference>
<dbReference type="InterPro" id="IPR002321">
    <property type="entry name" value="Cyt_c_II"/>
</dbReference>
<feature type="signal peptide" evidence="8">
    <location>
        <begin position="1"/>
        <end position="24"/>
    </location>
</feature>
<evidence type="ECO:0000256" key="1">
    <source>
        <dbReference type="ARBA" id="ARBA00022448"/>
    </source>
</evidence>
<accession>A0A927HD08</accession>
<dbReference type="Gene3D" id="1.20.120.10">
    <property type="entry name" value="Cytochrome c/b562"/>
    <property type="match status" value="1"/>
</dbReference>
<keyword evidence="3 6" id="KW-0479">Metal-binding</keyword>
<name>A0A927HD08_9RHOB</name>
<evidence type="ECO:0000256" key="7">
    <source>
        <dbReference type="PIRSR" id="PIRSR000027-2"/>
    </source>
</evidence>
<keyword evidence="1" id="KW-0813">Transport</keyword>
<evidence type="ECO:0000256" key="8">
    <source>
        <dbReference type="SAM" id="SignalP"/>
    </source>
</evidence>
<dbReference type="AlphaFoldDB" id="A0A927HD08"/>
<protein>
    <submittedName>
        <fullName evidence="9">Cytochrome c</fullName>
    </submittedName>
</protein>
<dbReference type="GO" id="GO:0020037">
    <property type="term" value="F:heme binding"/>
    <property type="evidence" value="ECO:0007669"/>
    <property type="project" value="InterPro"/>
</dbReference>